<proteinExistence type="inferred from homology"/>
<accession>A0A8J6T7B4</accession>
<comment type="caution">
    <text evidence="1">The sequence shown here is derived from an EMBL/GenBank/DDBJ whole genome shotgun (WGS) entry which is preliminary data.</text>
</comment>
<dbReference type="SUPFAM" id="SSF52540">
    <property type="entry name" value="P-loop containing nucleoside triphosphate hydrolases"/>
    <property type="match status" value="1"/>
</dbReference>
<protein>
    <submittedName>
        <fullName evidence="1">Adenylosuccinate synthetase</fullName>
    </submittedName>
</protein>
<dbReference type="GO" id="GO:0005737">
    <property type="term" value="C:cytoplasm"/>
    <property type="evidence" value="ECO:0007669"/>
    <property type="project" value="TreeGrafter"/>
</dbReference>
<dbReference type="InterPro" id="IPR001114">
    <property type="entry name" value="Adenylosuccinate_synthetase"/>
</dbReference>
<dbReference type="GO" id="GO:0046040">
    <property type="term" value="P:IMP metabolic process"/>
    <property type="evidence" value="ECO:0007669"/>
    <property type="project" value="TreeGrafter"/>
</dbReference>
<dbReference type="Gene3D" id="3.90.170.10">
    <property type="entry name" value="Adenylosuccinate Synthetase, subunit A, domain 3"/>
    <property type="match status" value="1"/>
</dbReference>
<dbReference type="HAMAP" id="MF_00011">
    <property type="entry name" value="Adenylosucc_synth"/>
    <property type="match status" value="1"/>
</dbReference>
<dbReference type="UniPathway" id="UPA00075">
    <property type="reaction ID" value="UER00335"/>
</dbReference>
<dbReference type="InterPro" id="IPR042111">
    <property type="entry name" value="Adenylosuccinate_synth_dom3"/>
</dbReference>
<dbReference type="PANTHER" id="PTHR11846">
    <property type="entry name" value="ADENYLOSUCCINATE SYNTHETASE"/>
    <property type="match status" value="1"/>
</dbReference>
<dbReference type="GO" id="GO:0000166">
    <property type="term" value="F:nucleotide binding"/>
    <property type="evidence" value="ECO:0007669"/>
    <property type="project" value="InterPro"/>
</dbReference>
<dbReference type="AlphaFoldDB" id="A0A8J6T7B4"/>
<dbReference type="PANTHER" id="PTHR11846:SF0">
    <property type="entry name" value="ADENYLOSUCCINATE SYNTHETASE"/>
    <property type="match status" value="1"/>
</dbReference>
<name>A0A8J6T7B4_9DELT</name>
<dbReference type="InterPro" id="IPR027417">
    <property type="entry name" value="P-loop_NTPase"/>
</dbReference>
<evidence type="ECO:0000313" key="1">
    <source>
        <dbReference type="EMBL" id="MBC8176213.1"/>
    </source>
</evidence>
<dbReference type="EMBL" id="JACNJD010000112">
    <property type="protein sequence ID" value="MBC8176213.1"/>
    <property type="molecule type" value="Genomic_DNA"/>
</dbReference>
<sequence>ACTPLYEEFPGWQDNISGTREVDQLPEEARAYIKAIEDMSGIPASIISVGPGRDETIIVKYPS</sequence>
<evidence type="ECO:0000313" key="2">
    <source>
        <dbReference type="Proteomes" id="UP000650524"/>
    </source>
</evidence>
<dbReference type="Pfam" id="PF00709">
    <property type="entry name" value="Adenylsucc_synt"/>
    <property type="match status" value="1"/>
</dbReference>
<dbReference type="Proteomes" id="UP000650524">
    <property type="component" value="Unassembled WGS sequence"/>
</dbReference>
<feature type="non-terminal residue" evidence="1">
    <location>
        <position position="1"/>
    </location>
</feature>
<gene>
    <name evidence="1" type="ORF">H8E19_02325</name>
</gene>
<dbReference type="GO" id="GO:0044208">
    <property type="term" value="P:'de novo' AMP biosynthetic process"/>
    <property type="evidence" value="ECO:0007669"/>
    <property type="project" value="UniProtKB-UniPathway"/>
</dbReference>
<dbReference type="GO" id="GO:0004019">
    <property type="term" value="F:adenylosuccinate synthase activity"/>
    <property type="evidence" value="ECO:0007669"/>
    <property type="project" value="InterPro"/>
</dbReference>
<reference evidence="1 2" key="1">
    <citation type="submission" date="2020-08" db="EMBL/GenBank/DDBJ databases">
        <title>Bridging the membrane lipid divide: bacteria of the FCB group superphylum have the potential to synthesize archaeal ether lipids.</title>
        <authorList>
            <person name="Villanueva L."/>
            <person name="Von Meijenfeldt F.A.B."/>
            <person name="Westbye A.B."/>
            <person name="Yadav S."/>
            <person name="Hopmans E.C."/>
            <person name="Dutilh B.E."/>
            <person name="Sinninghe Damste J.S."/>
        </authorList>
    </citation>
    <scope>NUCLEOTIDE SEQUENCE [LARGE SCALE GENOMIC DNA]</scope>
    <source>
        <strain evidence="1">NIOZ-UU27</strain>
    </source>
</reference>
<organism evidence="1 2">
    <name type="scientific">Candidatus Desulfacyla euxinica</name>
    <dbReference type="NCBI Taxonomy" id="2841693"/>
    <lineage>
        <taxon>Bacteria</taxon>
        <taxon>Deltaproteobacteria</taxon>
        <taxon>Candidatus Desulfacyla</taxon>
    </lineage>
</organism>